<dbReference type="Gene3D" id="3.40.640.10">
    <property type="entry name" value="Type I PLP-dependent aspartate aminotransferase-like (Major domain)"/>
    <property type="match status" value="1"/>
</dbReference>
<dbReference type="Gene3D" id="3.40.50.300">
    <property type="entry name" value="P-loop containing nucleotide triphosphate hydrolases"/>
    <property type="match status" value="1"/>
</dbReference>
<keyword evidence="5" id="KW-1185">Reference proteome</keyword>
<dbReference type="Pfam" id="PF13500">
    <property type="entry name" value="AAA_26"/>
    <property type="match status" value="1"/>
</dbReference>
<evidence type="ECO:0000256" key="2">
    <source>
        <dbReference type="ARBA" id="ARBA00022576"/>
    </source>
</evidence>
<evidence type="ECO:0000313" key="5">
    <source>
        <dbReference type="Proteomes" id="UP001465668"/>
    </source>
</evidence>
<name>A0ABR2X6I4_9PEZI</name>
<dbReference type="EMBL" id="JARVKM010000132">
    <property type="protein sequence ID" value="KAK9769364.1"/>
    <property type="molecule type" value="Genomic_DNA"/>
</dbReference>
<keyword evidence="2" id="KW-0032">Aminotransferase</keyword>
<dbReference type="SUPFAM" id="SSF53383">
    <property type="entry name" value="PLP-dependent transferases"/>
    <property type="match status" value="1"/>
</dbReference>
<proteinExistence type="predicted"/>
<dbReference type="SUPFAM" id="SSF52540">
    <property type="entry name" value="P-loop containing nucleoside triphosphate hydrolases"/>
    <property type="match status" value="1"/>
</dbReference>
<dbReference type="PANTHER" id="PTHR42684">
    <property type="entry name" value="ADENOSYLMETHIONINE-8-AMINO-7-OXONONANOATE AMINOTRANSFERASE"/>
    <property type="match status" value="1"/>
</dbReference>
<dbReference type="Pfam" id="PF00202">
    <property type="entry name" value="Aminotran_3"/>
    <property type="match status" value="2"/>
</dbReference>
<accession>A0ABR2X6I4</accession>
<keyword evidence="3" id="KW-0808">Transferase</keyword>
<comment type="caution">
    <text evidence="4">The sequence shown here is derived from an EMBL/GenBank/DDBJ whole genome shotgun (WGS) entry which is preliminary data.</text>
</comment>
<evidence type="ECO:0008006" key="6">
    <source>
        <dbReference type="Google" id="ProtNLM"/>
    </source>
</evidence>
<sequence>MEPVGSLLWRSLRVWQIYGANTEVGKTVLTTILCKAARVRYENDLTGYLKPVSTGPEDEADSRHLNKYAKGVSHATLHQYDLAISPHAAARDKFIPSDKSLLASIYAHATQTAARGSGWLFIETAGGVHSPGPSGTPQAELYKPLRCPVVLIGDSKLGGISLTISAYESLRIRGYDIEAIVLFREDHYKNWEYLTEYFKEHYGIPVYSLPPPPPRDTRSEHSDEQMMTDYYSVNSQAPATYGILQHLDEKHKTRVDRLESMAASAHSKIWYPFTQQKLLSPSSITAIDSANADFFQTLIPQLPSSSPKTEVTPLLQPSFDGSASWWTQGLGHGSTSLTLAASYAAGRYGHVMFAEAIHEPALALAETLISGMQNPRLKRVFYSDDGSTGVEVAVKMGLRAARVRYGWSVNEKLGIIGLKGGYHGDTIGAMDCAEPCAYNEKVEWYEGKGLWFDTPSVKCVQGKWIIDVPDEIREHDGQDDSAFDALADVFDIESREKAGAHKVYEQHIERTLNHHLEQGGKFGSVLLEPVVLGAGGMILADPLFQRALVNVVRRSPSLFGTETGAITSDEHNWSGLPIIFDEVFTGLYRLGRFSASSFLNIYPDISVHAKLLTGGLVPLCTTLASESIFRIFESDDKTDALLHGHSYTAHPVGCNVAVESLRQMQAMETNGTWNWAKQGGWSEVSVDRSTANPEIWSMWSRGFVDWLSHHSSIAGAWALGNVLAIHLNAPSGAGYTSTAAVHLRDALRKNVNGNSGRPWNIHSRVLGNVLYVMSSQQTDQTVVQELERVLRNSLSS</sequence>
<dbReference type="PROSITE" id="PS00600">
    <property type="entry name" value="AA_TRANSFER_CLASS_3"/>
    <property type="match status" value="1"/>
</dbReference>
<gene>
    <name evidence="4" type="ORF">SCAR479_13971</name>
</gene>
<organism evidence="4 5">
    <name type="scientific">Seiridium cardinale</name>
    <dbReference type="NCBI Taxonomy" id="138064"/>
    <lineage>
        <taxon>Eukaryota</taxon>
        <taxon>Fungi</taxon>
        <taxon>Dikarya</taxon>
        <taxon>Ascomycota</taxon>
        <taxon>Pezizomycotina</taxon>
        <taxon>Sordariomycetes</taxon>
        <taxon>Xylariomycetidae</taxon>
        <taxon>Amphisphaeriales</taxon>
        <taxon>Sporocadaceae</taxon>
        <taxon>Seiridium</taxon>
    </lineage>
</organism>
<dbReference type="Proteomes" id="UP001465668">
    <property type="component" value="Unassembled WGS sequence"/>
</dbReference>
<dbReference type="InterPro" id="IPR015421">
    <property type="entry name" value="PyrdxlP-dep_Trfase_major"/>
</dbReference>
<dbReference type="InterPro" id="IPR005814">
    <property type="entry name" value="Aminotrans_3"/>
</dbReference>
<dbReference type="PANTHER" id="PTHR42684:SF3">
    <property type="entry name" value="ADENOSYLMETHIONINE-8-AMINO-7-OXONONANOATE AMINOTRANSFERASE"/>
    <property type="match status" value="1"/>
</dbReference>
<dbReference type="InterPro" id="IPR027417">
    <property type="entry name" value="P-loop_NTPase"/>
</dbReference>
<dbReference type="CDD" id="cd03109">
    <property type="entry name" value="DTBS"/>
    <property type="match status" value="1"/>
</dbReference>
<evidence type="ECO:0000256" key="1">
    <source>
        <dbReference type="ARBA" id="ARBA00004173"/>
    </source>
</evidence>
<dbReference type="InterPro" id="IPR049704">
    <property type="entry name" value="Aminotrans_3_PPA_site"/>
</dbReference>
<evidence type="ECO:0000313" key="4">
    <source>
        <dbReference type="EMBL" id="KAK9769364.1"/>
    </source>
</evidence>
<dbReference type="InterPro" id="IPR015424">
    <property type="entry name" value="PyrdxlP-dep_Trfase"/>
</dbReference>
<reference evidence="4 5" key="1">
    <citation type="submission" date="2024-02" db="EMBL/GenBank/DDBJ databases">
        <title>First draft genome assembly of two strains of Seiridium cardinale.</title>
        <authorList>
            <person name="Emiliani G."/>
            <person name="Scali E."/>
        </authorList>
    </citation>
    <scope>NUCLEOTIDE SEQUENCE [LARGE SCALE GENOMIC DNA]</scope>
    <source>
        <strain evidence="4 5">BM-138-000479</strain>
    </source>
</reference>
<comment type="subcellular location">
    <subcellularLocation>
        <location evidence="1">Mitochondrion</location>
    </subcellularLocation>
</comment>
<protein>
    <recommendedName>
        <fullName evidence="6">Dethiobiotin synthase</fullName>
    </recommendedName>
</protein>
<evidence type="ECO:0000256" key="3">
    <source>
        <dbReference type="ARBA" id="ARBA00022679"/>
    </source>
</evidence>